<accession>A0A849H5P5</accession>
<protein>
    <submittedName>
        <fullName evidence="3">Extracellular solute-binding protein</fullName>
    </submittedName>
</protein>
<feature type="compositionally biased region" description="Basic and acidic residues" evidence="1">
    <location>
        <begin position="448"/>
        <end position="463"/>
    </location>
</feature>
<comment type="caution">
    <text evidence="3">The sequence shown here is derived from an EMBL/GenBank/DDBJ whole genome shotgun (WGS) entry which is preliminary data.</text>
</comment>
<dbReference type="Pfam" id="PF01547">
    <property type="entry name" value="SBP_bac_1"/>
    <property type="match status" value="1"/>
</dbReference>
<feature type="signal peptide" evidence="2">
    <location>
        <begin position="1"/>
        <end position="23"/>
    </location>
</feature>
<keyword evidence="4" id="KW-1185">Reference proteome</keyword>
<dbReference type="Gene3D" id="3.40.190.10">
    <property type="entry name" value="Periplasmic binding protein-like II"/>
    <property type="match status" value="1"/>
</dbReference>
<dbReference type="InterPro" id="IPR050490">
    <property type="entry name" value="Bact_solute-bd_prot1"/>
</dbReference>
<proteinExistence type="predicted"/>
<keyword evidence="2" id="KW-0732">Signal</keyword>
<evidence type="ECO:0000313" key="3">
    <source>
        <dbReference type="EMBL" id="NNM45110.1"/>
    </source>
</evidence>
<dbReference type="SUPFAM" id="SSF53850">
    <property type="entry name" value="Periplasmic binding protein-like II"/>
    <property type="match status" value="1"/>
</dbReference>
<dbReference type="EMBL" id="JABEPQ010000001">
    <property type="protein sequence ID" value="NNM45110.1"/>
    <property type="molecule type" value="Genomic_DNA"/>
</dbReference>
<dbReference type="PANTHER" id="PTHR43649:SF12">
    <property type="entry name" value="DIACETYLCHITOBIOSE BINDING PROTEIN DASA"/>
    <property type="match status" value="1"/>
</dbReference>
<evidence type="ECO:0000256" key="1">
    <source>
        <dbReference type="SAM" id="MobiDB-lite"/>
    </source>
</evidence>
<organism evidence="3 4">
    <name type="scientific">Knoellia koreensis</name>
    <dbReference type="NCBI Taxonomy" id="2730921"/>
    <lineage>
        <taxon>Bacteria</taxon>
        <taxon>Bacillati</taxon>
        <taxon>Actinomycetota</taxon>
        <taxon>Actinomycetes</taxon>
        <taxon>Micrococcales</taxon>
        <taxon>Intrasporangiaceae</taxon>
        <taxon>Knoellia</taxon>
    </lineage>
</organism>
<dbReference type="PANTHER" id="PTHR43649">
    <property type="entry name" value="ARABINOSE-BINDING PROTEIN-RELATED"/>
    <property type="match status" value="1"/>
</dbReference>
<dbReference type="Proteomes" id="UP000588586">
    <property type="component" value="Unassembled WGS sequence"/>
</dbReference>
<dbReference type="AlphaFoldDB" id="A0A849H5P5"/>
<evidence type="ECO:0000313" key="4">
    <source>
        <dbReference type="Proteomes" id="UP000588586"/>
    </source>
</evidence>
<dbReference type="InterPro" id="IPR006059">
    <property type="entry name" value="SBP"/>
</dbReference>
<dbReference type="RefSeq" id="WP_171242174.1">
    <property type="nucleotide sequence ID" value="NZ_JABEPQ010000001.1"/>
</dbReference>
<feature type="chain" id="PRO_5038907541" evidence="2">
    <location>
        <begin position="24"/>
        <end position="463"/>
    </location>
</feature>
<sequence length="463" mass="49050">MSRRSTTTAALALAGVLTLTACAGVGSKDSGGGDDGSSGGSSGGAMSGMPSGRLSIMGFGGEDEVGQSRIAAFKAAYPKVEVAQNKGEFDAQQFLTALSSGNPPDLVYMDRQLIGTYAAKGVVQPLTDCVKGQSIDMGQYRPAAVQSVTFKDTVYGIPEFYIVAVNLVDAKSLKAAGIDPAQIQTKDWNALEQTAKKLYEQSGSKIKRVGYDPKLPDSFPLWAQINGATLVKDDGSPNLNDPKAVEALDYAVKLVKDQGGWTNFKAFRDSFDIFGDTNPLTKGTITAFPMENWYVNVLRDSIPAGLQLAATPVTNREGAQVSTLGGSTWAIPKGAKNPKAACAWMKTMTSTDTWMKAAEARMAKVKQDKSFFTGLFTANKAADDQIRDKYLTTAPNPGFDQAIKTFYGTLDKATALNPSPAGAEIDAAWKSAVARALGGQPAQQALDRAQEEAKTAFDKANRG</sequence>
<feature type="region of interest" description="Disordered" evidence="1">
    <location>
        <begin position="28"/>
        <end position="47"/>
    </location>
</feature>
<reference evidence="3 4" key="1">
    <citation type="submission" date="2020-04" db="EMBL/GenBank/DDBJ databases">
        <title>Knoellia sp. isolate from air conditioner.</title>
        <authorList>
            <person name="Chea S."/>
            <person name="Kim D.-U."/>
        </authorList>
    </citation>
    <scope>NUCLEOTIDE SEQUENCE [LARGE SCALE GENOMIC DNA]</scope>
    <source>
        <strain evidence="3 4">DB2414S</strain>
    </source>
</reference>
<feature type="region of interest" description="Disordered" evidence="1">
    <location>
        <begin position="443"/>
        <end position="463"/>
    </location>
</feature>
<dbReference type="PROSITE" id="PS51257">
    <property type="entry name" value="PROKAR_LIPOPROTEIN"/>
    <property type="match status" value="1"/>
</dbReference>
<evidence type="ECO:0000256" key="2">
    <source>
        <dbReference type="SAM" id="SignalP"/>
    </source>
</evidence>
<name>A0A849H5P5_9MICO</name>
<gene>
    <name evidence="3" type="ORF">HJG52_03705</name>
</gene>
<feature type="compositionally biased region" description="Gly residues" evidence="1">
    <location>
        <begin position="29"/>
        <end position="46"/>
    </location>
</feature>